<evidence type="ECO:0000313" key="4">
    <source>
        <dbReference type="EMBL" id="MDT8840215.1"/>
    </source>
</evidence>
<dbReference type="Pfam" id="PF13508">
    <property type="entry name" value="Acetyltransf_7"/>
    <property type="match status" value="1"/>
</dbReference>
<dbReference type="InterPro" id="IPR000182">
    <property type="entry name" value="GNAT_dom"/>
</dbReference>
<reference evidence="4" key="1">
    <citation type="submission" date="2022-08" db="EMBL/GenBank/DDBJ databases">
        <authorList>
            <person name="Kim S.-J."/>
        </authorList>
    </citation>
    <scope>NUCLEOTIDE SEQUENCE</scope>
    <source>
        <strain evidence="4">KJ</strain>
    </source>
</reference>
<protein>
    <submittedName>
        <fullName evidence="4">Arsenic resistance N-acetyltransferase ArsN2</fullName>
    </submittedName>
</protein>
<dbReference type="NCBIfam" id="NF040501">
    <property type="entry name" value="resist_ArsN2"/>
    <property type="match status" value="1"/>
</dbReference>
<dbReference type="RefSeq" id="WP_315697091.1">
    <property type="nucleotide sequence ID" value="NZ_JANSLM010000008.1"/>
</dbReference>
<dbReference type="GO" id="GO:0016747">
    <property type="term" value="F:acyltransferase activity, transferring groups other than amino-acyl groups"/>
    <property type="evidence" value="ECO:0007669"/>
    <property type="project" value="InterPro"/>
</dbReference>
<gene>
    <name evidence="4" type="primary">arsN2</name>
    <name evidence="4" type="ORF">ParKJ_22585</name>
</gene>
<accession>A0AAP5QD00</accession>
<sequence>MTSSPKSSKTTSNMKIRAARSDDLDAIKALLAENGLPVSDITADLLGDFAVAEDAGGSLVGSVGLELHGPDALVRSLAVARTARSAGLGSRLLAQVEQVARTKSVSDLWLLTMTASEFFGRAGYSVVHRSNAPAALRASHQFAELCAATAVCMQKKL</sequence>
<dbReference type="Proteomes" id="UP001246473">
    <property type="component" value="Unassembled WGS sequence"/>
</dbReference>
<dbReference type="PANTHER" id="PTHR43877">
    <property type="entry name" value="AMINOALKYLPHOSPHONATE N-ACETYLTRANSFERASE-RELATED-RELATED"/>
    <property type="match status" value="1"/>
</dbReference>
<evidence type="ECO:0000259" key="3">
    <source>
        <dbReference type="PROSITE" id="PS51186"/>
    </source>
</evidence>
<keyword evidence="1" id="KW-0808">Transferase</keyword>
<dbReference type="InterPro" id="IPR016181">
    <property type="entry name" value="Acyl_CoA_acyltransferase"/>
</dbReference>
<evidence type="ECO:0000313" key="5">
    <source>
        <dbReference type="Proteomes" id="UP001246473"/>
    </source>
</evidence>
<organism evidence="4 5">
    <name type="scientific">Paraburkholderia fungorum</name>
    <dbReference type="NCBI Taxonomy" id="134537"/>
    <lineage>
        <taxon>Bacteria</taxon>
        <taxon>Pseudomonadati</taxon>
        <taxon>Pseudomonadota</taxon>
        <taxon>Betaproteobacteria</taxon>
        <taxon>Burkholderiales</taxon>
        <taxon>Burkholderiaceae</taxon>
        <taxon>Paraburkholderia</taxon>
    </lineage>
</organism>
<name>A0AAP5QD00_9BURK</name>
<dbReference type="PROSITE" id="PS51186">
    <property type="entry name" value="GNAT"/>
    <property type="match status" value="1"/>
</dbReference>
<dbReference type="Gene3D" id="3.40.630.30">
    <property type="match status" value="1"/>
</dbReference>
<keyword evidence="2" id="KW-0012">Acyltransferase</keyword>
<dbReference type="CDD" id="cd04301">
    <property type="entry name" value="NAT_SF"/>
    <property type="match status" value="1"/>
</dbReference>
<evidence type="ECO:0000256" key="1">
    <source>
        <dbReference type="ARBA" id="ARBA00022679"/>
    </source>
</evidence>
<dbReference type="AlphaFoldDB" id="A0AAP5QD00"/>
<proteinExistence type="predicted"/>
<dbReference type="EMBL" id="JANSLM010000008">
    <property type="protein sequence ID" value="MDT8840215.1"/>
    <property type="molecule type" value="Genomic_DNA"/>
</dbReference>
<dbReference type="SUPFAM" id="SSF55729">
    <property type="entry name" value="Acyl-CoA N-acyltransferases (Nat)"/>
    <property type="match status" value="1"/>
</dbReference>
<comment type="caution">
    <text evidence="4">The sequence shown here is derived from an EMBL/GenBank/DDBJ whole genome shotgun (WGS) entry which is preliminary data.</text>
</comment>
<evidence type="ECO:0000256" key="2">
    <source>
        <dbReference type="ARBA" id="ARBA00023315"/>
    </source>
</evidence>
<dbReference type="InterPro" id="IPR050832">
    <property type="entry name" value="Bact_Acetyltransf"/>
</dbReference>
<feature type="domain" description="N-acetyltransferase" evidence="3">
    <location>
        <begin position="14"/>
        <end position="157"/>
    </location>
</feature>